<evidence type="ECO:0000256" key="1">
    <source>
        <dbReference type="ARBA" id="ARBA00004141"/>
    </source>
</evidence>
<proteinExistence type="predicted"/>
<dbReference type="PANTHER" id="PTHR37422">
    <property type="entry name" value="TEICHURONIC ACID BIOSYNTHESIS PROTEIN TUAE"/>
    <property type="match status" value="1"/>
</dbReference>
<dbReference type="InterPro" id="IPR007016">
    <property type="entry name" value="O-antigen_ligase-rel_domated"/>
</dbReference>
<feature type="transmembrane region" description="Helical" evidence="5">
    <location>
        <begin position="418"/>
        <end position="438"/>
    </location>
</feature>
<feature type="transmembrane region" description="Helical" evidence="5">
    <location>
        <begin position="119"/>
        <end position="137"/>
    </location>
</feature>
<comment type="caution">
    <text evidence="7">The sequence shown here is derived from an EMBL/GenBank/DDBJ whole genome shotgun (WGS) entry which is preliminary data.</text>
</comment>
<feature type="transmembrane region" description="Helical" evidence="5">
    <location>
        <begin position="256"/>
        <end position="273"/>
    </location>
</feature>
<feature type="transmembrane region" description="Helical" evidence="5">
    <location>
        <begin position="207"/>
        <end position="225"/>
    </location>
</feature>
<reference evidence="7 8" key="1">
    <citation type="submission" date="2021-01" db="EMBL/GenBank/DDBJ databases">
        <title>Whole genome shotgun sequence of Microbispora siamensis NBRC 104113.</title>
        <authorList>
            <person name="Komaki H."/>
            <person name="Tamura T."/>
        </authorList>
    </citation>
    <scope>NUCLEOTIDE SEQUENCE [LARGE SCALE GENOMIC DNA]</scope>
    <source>
        <strain evidence="7 8">NBRC 104113</strain>
    </source>
</reference>
<feature type="transmembrane region" description="Helical" evidence="5">
    <location>
        <begin position="280"/>
        <end position="305"/>
    </location>
</feature>
<keyword evidence="2 5" id="KW-0812">Transmembrane</keyword>
<dbReference type="Proteomes" id="UP000660454">
    <property type="component" value="Unassembled WGS sequence"/>
</dbReference>
<organism evidence="7 8">
    <name type="scientific">Microbispora siamensis</name>
    <dbReference type="NCBI Taxonomy" id="564413"/>
    <lineage>
        <taxon>Bacteria</taxon>
        <taxon>Bacillati</taxon>
        <taxon>Actinomycetota</taxon>
        <taxon>Actinomycetes</taxon>
        <taxon>Streptosporangiales</taxon>
        <taxon>Streptosporangiaceae</taxon>
        <taxon>Microbispora</taxon>
    </lineage>
</organism>
<accession>A0ABQ4GM42</accession>
<dbReference type="PANTHER" id="PTHR37422:SF13">
    <property type="entry name" value="LIPOPOLYSACCHARIDE BIOSYNTHESIS PROTEIN PA4999-RELATED"/>
    <property type="match status" value="1"/>
</dbReference>
<evidence type="ECO:0000313" key="7">
    <source>
        <dbReference type="EMBL" id="GIH62496.1"/>
    </source>
</evidence>
<feature type="transmembrane region" description="Helical" evidence="5">
    <location>
        <begin position="234"/>
        <end position="250"/>
    </location>
</feature>
<evidence type="ECO:0000256" key="2">
    <source>
        <dbReference type="ARBA" id="ARBA00022692"/>
    </source>
</evidence>
<keyword evidence="8" id="KW-1185">Reference proteome</keyword>
<dbReference type="InterPro" id="IPR051533">
    <property type="entry name" value="WaaL-like"/>
</dbReference>
<dbReference type="EMBL" id="BOOF01000017">
    <property type="protein sequence ID" value="GIH62496.1"/>
    <property type="molecule type" value="Genomic_DNA"/>
</dbReference>
<keyword evidence="4 5" id="KW-0472">Membrane</keyword>
<evidence type="ECO:0000256" key="3">
    <source>
        <dbReference type="ARBA" id="ARBA00022989"/>
    </source>
</evidence>
<dbReference type="Pfam" id="PF04932">
    <property type="entry name" value="Wzy_C"/>
    <property type="match status" value="1"/>
</dbReference>
<feature type="transmembrane region" description="Helical" evidence="5">
    <location>
        <begin position="26"/>
        <end position="45"/>
    </location>
</feature>
<feature type="transmembrane region" description="Helical" evidence="5">
    <location>
        <begin position="57"/>
        <end position="76"/>
    </location>
</feature>
<feature type="transmembrane region" description="Helical" evidence="5">
    <location>
        <begin position="394"/>
        <end position="412"/>
    </location>
</feature>
<feature type="domain" description="O-antigen ligase-related" evidence="6">
    <location>
        <begin position="240"/>
        <end position="369"/>
    </location>
</feature>
<feature type="transmembrane region" description="Helical" evidence="5">
    <location>
        <begin position="361"/>
        <end position="382"/>
    </location>
</feature>
<protein>
    <recommendedName>
        <fullName evidence="6">O-antigen ligase-related domain-containing protein</fullName>
    </recommendedName>
</protein>
<sequence>MTIGSPVRIESPLHPLPGPRRRADGATLACLFVLALLLIPARLVLRGLPMSLTLADVVALLLLLVWLLAQFTTTLGAAKGANPVRTGIFAYGMALLTCYGFASLGYLPSDELNLADHSLVLFAGYVGLVLIMCDGVRGRDRLDFVLKTVVVAGAIVSVVATCQYLLEFDPTTYMTLPGFRHTSVEGTETVMSRADLRRVAATLGHPIEFGVFCSMVLPFGAHFALQARDRGEPATRWWLCTVLIAAGLMFSVSRSAVLGLVVVGAVLFAGWPLRRCLVGLAGLVVFLGVMKVAAPGLLGTFYNLFANAGSDDSILYRTHDYPFALTEVAKHPIFGRGIGTWYPYKHQVFDNQYLLSLVETGVVGVVAFVGIIVCGVVVALRARRLSGDPNVRNLALTIAACLLVPLVGAATFDLLSYPGVTGLMFLLIGASGALLRAVKAENAAAAPAPETAAAGRAGLRREAAAQLGPGSG</sequence>
<evidence type="ECO:0000256" key="5">
    <source>
        <dbReference type="SAM" id="Phobius"/>
    </source>
</evidence>
<name>A0ABQ4GM42_9ACTN</name>
<evidence type="ECO:0000259" key="6">
    <source>
        <dbReference type="Pfam" id="PF04932"/>
    </source>
</evidence>
<feature type="transmembrane region" description="Helical" evidence="5">
    <location>
        <begin position="144"/>
        <end position="166"/>
    </location>
</feature>
<feature type="transmembrane region" description="Helical" evidence="5">
    <location>
        <begin position="88"/>
        <end position="107"/>
    </location>
</feature>
<evidence type="ECO:0000313" key="8">
    <source>
        <dbReference type="Proteomes" id="UP000660454"/>
    </source>
</evidence>
<keyword evidence="3 5" id="KW-1133">Transmembrane helix</keyword>
<gene>
    <name evidence="7" type="ORF">Msi02_33130</name>
</gene>
<comment type="subcellular location">
    <subcellularLocation>
        <location evidence="1">Membrane</location>
        <topology evidence="1">Multi-pass membrane protein</topology>
    </subcellularLocation>
</comment>
<evidence type="ECO:0000256" key="4">
    <source>
        <dbReference type="ARBA" id="ARBA00023136"/>
    </source>
</evidence>